<feature type="compositionally biased region" description="Acidic residues" evidence="1">
    <location>
        <begin position="304"/>
        <end position="335"/>
    </location>
</feature>
<dbReference type="AlphaFoldDB" id="A0A6C0KMU1"/>
<reference evidence="2" key="1">
    <citation type="journal article" date="2020" name="Nature">
        <title>Giant virus diversity and host interactions through global metagenomics.</title>
        <authorList>
            <person name="Schulz F."/>
            <person name="Roux S."/>
            <person name="Paez-Espino D."/>
            <person name="Jungbluth S."/>
            <person name="Walsh D.A."/>
            <person name="Denef V.J."/>
            <person name="McMahon K.D."/>
            <person name="Konstantinidis K.T."/>
            <person name="Eloe-Fadrosh E.A."/>
            <person name="Kyrpides N.C."/>
            <person name="Woyke T."/>
        </authorList>
    </citation>
    <scope>NUCLEOTIDE SEQUENCE</scope>
    <source>
        <strain evidence="2">GVMAG-S-3300013006-158</strain>
    </source>
</reference>
<organism evidence="2">
    <name type="scientific">viral metagenome</name>
    <dbReference type="NCBI Taxonomy" id="1070528"/>
    <lineage>
        <taxon>unclassified sequences</taxon>
        <taxon>metagenomes</taxon>
        <taxon>organismal metagenomes</taxon>
    </lineage>
</organism>
<name>A0A6C0KMU1_9ZZZZ</name>
<sequence>MKAALRTLRQQPCRGHEVTENEKRTFENYTYLQRYHPAIERFPAPDFISCQTHAALSSTYYIDTWLSKEETHSKIWNTLRTNLQGDKEESKTFVKVVHLLDPIDVIKDKYTCPVHPLLPQSGSSWKDTLMKLHSYNNQAYVDNVANFVLSRFRERNVTPNCILYYGSSSGISTSYPFNISNEFSTYRQCRWFWKGMKAKGARLSVSKPETNDVDTNFDEIYKEITTCPFNEEDEEDTEDIEDIELEPLFSDSSLDTSDMESVCSVPFDVIQHDVDRVDNVDRPEEVVTIHKRVHKKTESSNESDGSEDADDSDGDSVDADDSDGDSADSADSDETVELDLDISIDMPNMPVLLIYQEAQEGVIDDLLDEEELDGHERGSQGWEARWIAWLFQVIAVLSFLQKAISFTHNDLHSNNIVWRKTAQKFLYYRNKQGTIWRVPTFGKIISIIDFGRSIFRLGSHLWISDDHWPNQDAGDQYNFGPFFDSSKPKNVPNPSFDLSRLSVSLIDGLFDETPHKKKGKKINVMSEEGSWKVYETCSPLYNLLWSWTVDDAGRTIYVDKHGNDKYEGFDLYIRIAHDVHNAVPSEQIHKPIFEQFKWKAKVDKKETIYSLGC</sequence>
<dbReference type="Gene3D" id="1.10.510.10">
    <property type="entry name" value="Transferase(Phosphotransferase) domain 1"/>
    <property type="match status" value="1"/>
</dbReference>
<protein>
    <recommendedName>
        <fullName evidence="3">Protein kinase domain-containing protein</fullName>
    </recommendedName>
</protein>
<dbReference type="SUPFAM" id="SSF56112">
    <property type="entry name" value="Protein kinase-like (PK-like)"/>
    <property type="match status" value="1"/>
</dbReference>
<accession>A0A6C0KMU1</accession>
<dbReference type="EMBL" id="MN740936">
    <property type="protein sequence ID" value="QHU18603.1"/>
    <property type="molecule type" value="Genomic_DNA"/>
</dbReference>
<evidence type="ECO:0000313" key="2">
    <source>
        <dbReference type="EMBL" id="QHU18603.1"/>
    </source>
</evidence>
<proteinExistence type="predicted"/>
<dbReference type="InterPro" id="IPR011009">
    <property type="entry name" value="Kinase-like_dom_sf"/>
</dbReference>
<feature type="region of interest" description="Disordered" evidence="1">
    <location>
        <begin position="291"/>
        <end position="335"/>
    </location>
</feature>
<evidence type="ECO:0008006" key="3">
    <source>
        <dbReference type="Google" id="ProtNLM"/>
    </source>
</evidence>
<evidence type="ECO:0000256" key="1">
    <source>
        <dbReference type="SAM" id="MobiDB-lite"/>
    </source>
</evidence>